<dbReference type="OrthoDB" id="9769481at2"/>
<evidence type="ECO:0000313" key="2">
    <source>
        <dbReference type="Proteomes" id="UP000193834"/>
    </source>
</evidence>
<dbReference type="InterPro" id="IPR024499">
    <property type="entry name" value="Mbeg1-like"/>
</dbReference>
<dbReference type="Pfam" id="PF11187">
    <property type="entry name" value="Mbeg1-like"/>
    <property type="match status" value="1"/>
</dbReference>
<evidence type="ECO:0000313" key="1">
    <source>
        <dbReference type="EMBL" id="SMG59466.1"/>
    </source>
</evidence>
<evidence type="ECO:0008006" key="3">
    <source>
        <dbReference type="Google" id="ProtNLM"/>
    </source>
</evidence>
<protein>
    <recommendedName>
        <fullName evidence="3">Lipase (Class 3)</fullName>
    </recommendedName>
</protein>
<dbReference type="AlphaFoldDB" id="A0A1X7LZW5"/>
<dbReference type="RefSeq" id="WP_085499087.1">
    <property type="nucleotide sequence ID" value="NZ_FXAZ01000013.1"/>
</dbReference>
<organism evidence="1 2">
    <name type="scientific">Paenibacillus aquistagni</name>
    <dbReference type="NCBI Taxonomy" id="1852522"/>
    <lineage>
        <taxon>Bacteria</taxon>
        <taxon>Bacillati</taxon>
        <taxon>Bacillota</taxon>
        <taxon>Bacilli</taxon>
        <taxon>Bacillales</taxon>
        <taxon>Paenibacillaceae</taxon>
        <taxon>Paenibacillus</taxon>
    </lineage>
</organism>
<sequence length="622" mass="70822">MGSVDQVDLLKLSQLVYLDVSTVKETSLSELYDKKGSVTIEKLLDYYSTDPEGQAFIKERFPNDLNGRSEADQWFELLNELKHHEQMKNWKITNVQPNTETGFAAFTIEPNDPSNTKIVAFRGSEPMEDIKYWNDWSNNLSTMYKLQSPQQAEAKKYMDKLLSQQSDLSSLYLTGHSLGGNLALYSSFTLPEQQRDKLVTVTTFNAPGFNQDVIDRYQNAINSLITQGKMTEYRNDGDIVPALFINPSEGVYLKSSFKWSDYLGHHSLFASVLNEEGTGFVLHDEQRFAPIPSRVHNITQHVQDLPYDLRVMLVDMIDSIRTGEDPLFHKLKDHKDELHAATGGLLPIVLNELVPGLQSLGLDLIEHEILPGLRDGTLTNGVELAIKEKGNQFIDYVVDTMFPPAIKEVSRNTVKALFEQELKAYFEQLERNLLGFFSVAKWLLKAELFIHETKERIMRKVQSVAKEVGETIKAKVTQFVSSAREIKDRIVGNVRQKTMQIVKGLCLGISAVTRGAKMVAHLSELREIERTMVRKGEELQDLLTRSLQTARNISWEASRSYSESYVQSQVRSIQRLCDEIQAEQKRVRIHMDHLSEGLRDSISKVQVIESAILRATRLNTVY</sequence>
<dbReference type="EMBL" id="FXAZ01000013">
    <property type="protein sequence ID" value="SMG59466.1"/>
    <property type="molecule type" value="Genomic_DNA"/>
</dbReference>
<gene>
    <name evidence="1" type="ORF">SAMN06295960_4945</name>
</gene>
<name>A0A1X7LZW5_9BACL</name>
<keyword evidence="2" id="KW-1185">Reference proteome</keyword>
<dbReference type="SUPFAM" id="SSF53474">
    <property type="entry name" value="alpha/beta-Hydrolases"/>
    <property type="match status" value="1"/>
</dbReference>
<dbReference type="STRING" id="1852522.SAMN06295960_4945"/>
<reference evidence="1 2" key="1">
    <citation type="submission" date="2017-04" db="EMBL/GenBank/DDBJ databases">
        <authorList>
            <person name="Afonso C.L."/>
            <person name="Miller P.J."/>
            <person name="Scott M.A."/>
            <person name="Spackman E."/>
            <person name="Goraichik I."/>
            <person name="Dimitrov K.M."/>
            <person name="Suarez D.L."/>
            <person name="Swayne D.E."/>
        </authorList>
    </citation>
    <scope>NUCLEOTIDE SEQUENCE [LARGE SCALE GENOMIC DNA]</scope>
    <source>
        <strain evidence="1 2">11</strain>
    </source>
</reference>
<dbReference type="Proteomes" id="UP000193834">
    <property type="component" value="Unassembled WGS sequence"/>
</dbReference>
<dbReference type="Gene3D" id="3.40.50.1820">
    <property type="entry name" value="alpha/beta hydrolase"/>
    <property type="match status" value="1"/>
</dbReference>
<proteinExistence type="predicted"/>
<accession>A0A1X7LZW5</accession>
<dbReference type="InterPro" id="IPR029058">
    <property type="entry name" value="AB_hydrolase_fold"/>
</dbReference>